<dbReference type="RefSeq" id="XP_056074967.1">
    <property type="nucleotide sequence ID" value="XM_056211494.1"/>
</dbReference>
<feature type="compositionally biased region" description="Acidic residues" evidence="1">
    <location>
        <begin position="656"/>
        <end position="669"/>
    </location>
</feature>
<feature type="compositionally biased region" description="Low complexity" evidence="1">
    <location>
        <begin position="13"/>
        <end position="22"/>
    </location>
</feature>
<feature type="region of interest" description="Disordered" evidence="1">
    <location>
        <begin position="193"/>
        <end position="233"/>
    </location>
</feature>
<evidence type="ECO:0000313" key="2">
    <source>
        <dbReference type="EMBL" id="KAJ4358108.1"/>
    </source>
</evidence>
<feature type="compositionally biased region" description="Gly residues" evidence="1">
    <location>
        <begin position="486"/>
        <end position="529"/>
    </location>
</feature>
<dbReference type="EMBL" id="JAPEUX010000002">
    <property type="protein sequence ID" value="KAJ4358108.1"/>
    <property type="molecule type" value="Genomic_DNA"/>
</dbReference>
<evidence type="ECO:0000313" key="3">
    <source>
        <dbReference type="Proteomes" id="UP001140513"/>
    </source>
</evidence>
<protein>
    <submittedName>
        <fullName evidence="2">Uncharacterized protein</fullName>
    </submittedName>
</protein>
<gene>
    <name evidence="2" type="ORF">N0V89_002687</name>
</gene>
<feature type="compositionally biased region" description="Basic and acidic residues" evidence="1">
    <location>
        <begin position="401"/>
        <end position="420"/>
    </location>
</feature>
<feature type="compositionally biased region" description="Basic and acidic residues" evidence="1">
    <location>
        <begin position="604"/>
        <end position="618"/>
    </location>
</feature>
<accession>A0A9W8XTZ6</accession>
<keyword evidence="3" id="KW-1185">Reference proteome</keyword>
<dbReference type="Proteomes" id="UP001140513">
    <property type="component" value="Unassembled WGS sequence"/>
</dbReference>
<feature type="compositionally biased region" description="Basic and acidic residues" evidence="1">
    <location>
        <begin position="204"/>
        <end position="216"/>
    </location>
</feature>
<feature type="region of interest" description="Disordered" evidence="1">
    <location>
        <begin position="1"/>
        <end position="70"/>
    </location>
</feature>
<comment type="caution">
    <text evidence="2">The sequence shown here is derived from an EMBL/GenBank/DDBJ whole genome shotgun (WGS) entry which is preliminary data.</text>
</comment>
<feature type="compositionally biased region" description="Basic and acidic residues" evidence="1">
    <location>
        <begin position="626"/>
        <end position="644"/>
    </location>
</feature>
<feature type="compositionally biased region" description="Gly residues" evidence="1">
    <location>
        <begin position="572"/>
        <end position="581"/>
    </location>
</feature>
<feature type="compositionally biased region" description="Pro residues" evidence="1">
    <location>
        <begin position="1"/>
        <end position="12"/>
    </location>
</feature>
<organism evidence="2 3">
    <name type="scientific">Didymosphaeria variabile</name>
    <dbReference type="NCBI Taxonomy" id="1932322"/>
    <lineage>
        <taxon>Eukaryota</taxon>
        <taxon>Fungi</taxon>
        <taxon>Dikarya</taxon>
        <taxon>Ascomycota</taxon>
        <taxon>Pezizomycotina</taxon>
        <taxon>Dothideomycetes</taxon>
        <taxon>Pleosporomycetidae</taxon>
        <taxon>Pleosporales</taxon>
        <taxon>Massarineae</taxon>
        <taxon>Didymosphaeriaceae</taxon>
        <taxon>Didymosphaeria</taxon>
    </lineage>
</organism>
<evidence type="ECO:0000256" key="1">
    <source>
        <dbReference type="SAM" id="MobiDB-lite"/>
    </source>
</evidence>
<dbReference type="PANTHER" id="PTHR38887">
    <property type="entry name" value="CHROMOSOME 21, WHOLE GENOME SHOTGUN SEQUENCE"/>
    <property type="match status" value="1"/>
</dbReference>
<feature type="compositionally biased region" description="Polar residues" evidence="1">
    <location>
        <begin position="584"/>
        <end position="596"/>
    </location>
</feature>
<feature type="compositionally biased region" description="Basic and acidic residues" evidence="1">
    <location>
        <begin position="786"/>
        <end position="810"/>
    </location>
</feature>
<dbReference type="AlphaFoldDB" id="A0A9W8XTZ6"/>
<feature type="region of interest" description="Disordered" evidence="1">
    <location>
        <begin position="736"/>
        <end position="812"/>
    </location>
</feature>
<feature type="region of interest" description="Disordered" evidence="1">
    <location>
        <begin position="562"/>
        <end position="682"/>
    </location>
</feature>
<dbReference type="InterPro" id="IPR053221">
    <property type="entry name" value="Burnettramic_acid_biosynth"/>
</dbReference>
<sequence length="830" mass="89759">MAGKPTPPPSCNPLPSSTTSNPAFTPRSSSFPDNIDSDSEDVFDPTPVHSPGGPHYDDLPPSYHEAQQQALHDARNGVLPLDPVQLDLGRLHLDDATPDYEIPSGAEMHAHRATAEELAREGGRSVPVHHVQSSENVPIGRVGSTTSRMPAPLDQSALLDAALQFTRHEPDTDARYAPRLTRCIAIPQNVPNTAAARKGKARARREERRADRRGQSDAHVLGARPGTSTDTLPIASEEPAQFLRAYAKALHAHSIRPAEFLDFLDGLNALCATVGCKPADLIQPSTSSNPNTELVRHYVNASNEAFFAPRGLKISLRSFASLLATAQIPEERGQRAGAVAGAFDPCATPAKRAQALHPWVEALETTVNEPSIAAVTLKEMGEKFKNIAPSLSVATTNRGAHIPETEKTRLEREYAERDRGAAAADDDDPPHSIPGEFPHSNEGPHSPSGGWRGRGGRRGRGDPGSPFGPPGYGPFGPPGHTPFGPPGHGVYGPPGFGPHGPRGFGPFGRGDFGPGRGSWGPRGGPGAGGNSWEALGQSIGKWGEEFGKRMEAWGDQFGKETAAWGNDFGKQFSGGGTGCGTAGPSTQGAATASFSSRLHGAETATRDAQETGVHREESSTPADSHFAIELEKQAAKKATQKHDDDDASSFSSDSSSDSESDDDDDDENDEKAYMNASRHFTNRIREINATADASRAKGKKAPAAIECERAAAIEKAAKDKAAVEEWIDQKRTKRAVMREFKHQRRDMKRDHRQTRKELKRKGLGKKSKEWKEQKKRHQEKKKGLRHEKNDVRRQFREARKTDRSERRGKAAVETGYDASEAVWVLVENLA</sequence>
<reference evidence="2" key="1">
    <citation type="submission" date="2022-10" db="EMBL/GenBank/DDBJ databases">
        <title>Tapping the CABI collections for fungal endophytes: first genome assemblies for Collariella, Neodidymelliopsis, Ascochyta clinopodiicola, Didymella pomorum, Didymosphaeria variabile, Neocosmospora piperis and Neocucurbitaria cava.</title>
        <authorList>
            <person name="Hill R."/>
        </authorList>
    </citation>
    <scope>NUCLEOTIDE SEQUENCE</scope>
    <source>
        <strain evidence="2">IMI 356815</strain>
    </source>
</reference>
<dbReference type="GeneID" id="80906217"/>
<feature type="compositionally biased region" description="Pro residues" evidence="1">
    <location>
        <begin position="466"/>
        <end position="485"/>
    </location>
</feature>
<name>A0A9W8XTZ6_9PLEO</name>
<feature type="compositionally biased region" description="Basic residues" evidence="1">
    <location>
        <begin position="773"/>
        <end position="785"/>
    </location>
</feature>
<proteinExistence type="predicted"/>
<feature type="compositionally biased region" description="Basic residues" evidence="1">
    <location>
        <begin position="741"/>
        <end position="765"/>
    </location>
</feature>
<dbReference type="PANTHER" id="PTHR38887:SF1">
    <property type="entry name" value="RAS MODIFICATION PROTEIN ERF4"/>
    <property type="match status" value="1"/>
</dbReference>
<dbReference type="OrthoDB" id="3068835at2759"/>
<feature type="region of interest" description="Disordered" evidence="1">
    <location>
        <begin position="395"/>
        <end position="540"/>
    </location>
</feature>